<dbReference type="AlphaFoldDB" id="C4XKV3"/>
<protein>
    <submittedName>
        <fullName evidence="1">Uncharacterized protein</fullName>
    </submittedName>
</protein>
<name>C4XKV3_SOLM1</name>
<dbReference type="EMBL" id="AP010904">
    <property type="protein sequence ID" value="BAH74492.1"/>
    <property type="molecule type" value="Genomic_DNA"/>
</dbReference>
<proteinExistence type="predicted"/>
<reference evidence="1 2" key="1">
    <citation type="journal article" date="2009" name="Genome Res.">
        <title>Whole genome sequence of Desulfovibrio magneticus strain RS-1 revealed common gene clusters in magnetotactic bacteria.</title>
        <authorList>
            <person name="Nakazawa H."/>
            <person name="Arakaki A."/>
            <person name="Narita-Yamada S."/>
            <person name="Yashiro I."/>
            <person name="Jinno K."/>
            <person name="Aoki N."/>
            <person name="Tsuruyama A."/>
            <person name="Okamura Y."/>
            <person name="Tanikawa S."/>
            <person name="Fujita N."/>
            <person name="Takeyama H."/>
            <person name="Matsunaga T."/>
        </authorList>
    </citation>
    <scope>NUCLEOTIDE SEQUENCE [LARGE SCALE GENOMIC DNA]</scope>
    <source>
        <strain evidence="2">ATCC 700980 / DSM 13731 / RS-1</strain>
    </source>
</reference>
<sequence>MDTNNFVPKCHPASHLLKIKSSSKLTFLTHCILTALIKENSSSPLEAFWEWFFSGHPSPALCLWALPRVFPIVPLVGIPPEQNPRKSRPTPNVRFPFGSVQSKKIFNLT</sequence>
<keyword evidence="2" id="KW-1185">Reference proteome</keyword>
<dbReference type="KEGG" id="dma:DMR_10010"/>
<dbReference type="Proteomes" id="UP000009071">
    <property type="component" value="Chromosome"/>
</dbReference>
<evidence type="ECO:0000313" key="2">
    <source>
        <dbReference type="Proteomes" id="UP000009071"/>
    </source>
</evidence>
<accession>C4XKV3</accession>
<evidence type="ECO:0000313" key="1">
    <source>
        <dbReference type="EMBL" id="BAH74492.1"/>
    </source>
</evidence>
<dbReference type="HOGENOM" id="CLU_2179597_0_0_7"/>
<organism evidence="1 2">
    <name type="scientific">Solidesulfovibrio magneticus (strain ATCC 700980 / DSM 13731 / RS-1)</name>
    <name type="common">Desulfovibrio magneticus</name>
    <dbReference type="NCBI Taxonomy" id="573370"/>
    <lineage>
        <taxon>Bacteria</taxon>
        <taxon>Pseudomonadati</taxon>
        <taxon>Thermodesulfobacteriota</taxon>
        <taxon>Desulfovibrionia</taxon>
        <taxon>Desulfovibrionales</taxon>
        <taxon>Desulfovibrionaceae</taxon>
        <taxon>Solidesulfovibrio</taxon>
    </lineage>
</organism>
<dbReference type="STRING" id="573370.DMR_10010"/>
<gene>
    <name evidence="1" type="ordered locus">DMR_10010</name>
</gene>